<feature type="transmembrane region" description="Helical" evidence="7">
    <location>
        <begin position="281"/>
        <end position="300"/>
    </location>
</feature>
<evidence type="ECO:0000313" key="9">
    <source>
        <dbReference type="EMBL" id="TDD64332.1"/>
    </source>
</evidence>
<feature type="transmembrane region" description="Helical" evidence="7">
    <location>
        <begin position="21"/>
        <end position="45"/>
    </location>
</feature>
<feature type="transmembrane region" description="Helical" evidence="7">
    <location>
        <begin position="118"/>
        <end position="139"/>
    </location>
</feature>
<evidence type="ECO:0000256" key="4">
    <source>
        <dbReference type="ARBA" id="ARBA00022989"/>
    </source>
</evidence>
<feature type="transmembrane region" description="Helical" evidence="7">
    <location>
        <begin position="235"/>
        <end position="260"/>
    </location>
</feature>
<feature type="transmembrane region" description="Helical" evidence="7">
    <location>
        <begin position="206"/>
        <end position="223"/>
    </location>
</feature>
<dbReference type="AlphaFoldDB" id="A0A4R5A4B5"/>
<gene>
    <name evidence="9" type="ORF">E1293_41640</name>
</gene>
<evidence type="ECO:0000256" key="3">
    <source>
        <dbReference type="ARBA" id="ARBA00022692"/>
    </source>
</evidence>
<evidence type="ECO:0000313" key="10">
    <source>
        <dbReference type="Proteomes" id="UP000295578"/>
    </source>
</evidence>
<protein>
    <submittedName>
        <fullName evidence="9">FtsX-like permease family protein</fullName>
    </submittedName>
</protein>
<dbReference type="InterPro" id="IPR050250">
    <property type="entry name" value="Macrolide_Exporter_MacB"/>
</dbReference>
<comment type="similarity">
    <text evidence="6">Belongs to the ABC-4 integral membrane protein family.</text>
</comment>
<evidence type="ECO:0000256" key="2">
    <source>
        <dbReference type="ARBA" id="ARBA00022475"/>
    </source>
</evidence>
<comment type="caution">
    <text evidence="9">The sequence shown here is derived from an EMBL/GenBank/DDBJ whole genome shotgun (WGS) entry which is preliminary data.</text>
</comment>
<keyword evidence="3 7" id="KW-0812">Transmembrane</keyword>
<evidence type="ECO:0000259" key="8">
    <source>
        <dbReference type="Pfam" id="PF02687"/>
    </source>
</evidence>
<feature type="domain" description="ABC3 transporter permease C-terminal" evidence="8">
    <location>
        <begin position="534"/>
        <end position="647"/>
    </location>
</feature>
<dbReference type="EMBL" id="SMKY01000367">
    <property type="protein sequence ID" value="TDD64332.1"/>
    <property type="molecule type" value="Genomic_DNA"/>
</dbReference>
<sequence length="662" mass="67388">MNRYAFALRMARQDARRAKGRTALVLCMIGLPIGVVVALAVLRATERARDARDAAAAAPSAAETAVLAMIFTMVVLEVVLLAGPAFVVDVRRRRRELALVEAAGGAGRHLRAVVLANGLLLGAVAAVGGAVLGIAAAAVTKQVAEANGAEPLGPFTVPWLTVAVTMLLGAGSGLLAALAPARQAGRMDVVAALAGRREPPGRARRGWPIAGGVLVVAGIATSLEGVRVLAEFGAALGAAAIIIGLVLACPWIVGTAGRLAHRLPLPLRLAVRDGARNRSRTAPAIAAIMAAVAGITALAIGSASDFRQDRVEYRAELPMGSALVRPPLEQADAAGPALRRDLPGVPLVPLRGLPGEGSACPNGDSSDCLSVSFAVDDKGMVGFNHVDHVVGGAREARMLLGRDDPAVTSALAAGKIVLFDARPPAGGTVTATVSYWADDRQHTAGTVQDLPAFAAQEDPHVAAIVPPKVAERIAEKTGIAVRTEAYGVDRADHRVTKAEQERLDRTLAGFGRGDGQVYVERGFTGSHGKTTLLLGAAAAILALGGTLIATSLAAADARPDRATLGAIGARPGTGRLLTMGQAGFIAVLGCWLGIAGGLVPGLAVTRPLTESAGDEGVPGHGAIVDVPWLLLLAIGAGIPLVAAVFAGAVTRSRLPMARRPAA</sequence>
<keyword evidence="10" id="KW-1185">Reference proteome</keyword>
<feature type="transmembrane region" description="Helical" evidence="7">
    <location>
        <begin position="628"/>
        <end position="649"/>
    </location>
</feature>
<dbReference type="Pfam" id="PF02687">
    <property type="entry name" value="FtsX"/>
    <property type="match status" value="2"/>
</dbReference>
<feature type="transmembrane region" description="Helical" evidence="7">
    <location>
        <begin position="159"/>
        <end position="179"/>
    </location>
</feature>
<dbReference type="PANTHER" id="PTHR30572:SF4">
    <property type="entry name" value="ABC TRANSPORTER PERMEASE YTRF"/>
    <property type="match status" value="1"/>
</dbReference>
<dbReference type="GO" id="GO:0005886">
    <property type="term" value="C:plasma membrane"/>
    <property type="evidence" value="ECO:0007669"/>
    <property type="project" value="UniProtKB-SubCell"/>
</dbReference>
<keyword evidence="2" id="KW-1003">Cell membrane</keyword>
<evidence type="ECO:0000256" key="6">
    <source>
        <dbReference type="ARBA" id="ARBA00038076"/>
    </source>
</evidence>
<dbReference type="OrthoDB" id="3405625at2"/>
<accession>A0A4R5A4B5</accession>
<feature type="transmembrane region" description="Helical" evidence="7">
    <location>
        <begin position="576"/>
        <end position="599"/>
    </location>
</feature>
<name>A0A4R5A4B5_9ACTN</name>
<comment type="subcellular location">
    <subcellularLocation>
        <location evidence="1">Cell membrane</location>
        <topology evidence="1">Multi-pass membrane protein</topology>
    </subcellularLocation>
</comment>
<dbReference type="PANTHER" id="PTHR30572">
    <property type="entry name" value="MEMBRANE COMPONENT OF TRANSPORTER-RELATED"/>
    <property type="match status" value="1"/>
</dbReference>
<feature type="domain" description="ABC3 transporter permease C-terminal" evidence="8">
    <location>
        <begin position="69"/>
        <end position="188"/>
    </location>
</feature>
<dbReference type="GO" id="GO:0022857">
    <property type="term" value="F:transmembrane transporter activity"/>
    <property type="evidence" value="ECO:0007669"/>
    <property type="project" value="TreeGrafter"/>
</dbReference>
<evidence type="ECO:0000256" key="7">
    <source>
        <dbReference type="SAM" id="Phobius"/>
    </source>
</evidence>
<dbReference type="InterPro" id="IPR003838">
    <property type="entry name" value="ABC3_permease_C"/>
</dbReference>
<dbReference type="RefSeq" id="WP_132204792.1">
    <property type="nucleotide sequence ID" value="NZ_SMKY01000367.1"/>
</dbReference>
<evidence type="ECO:0000256" key="1">
    <source>
        <dbReference type="ARBA" id="ARBA00004651"/>
    </source>
</evidence>
<keyword evidence="4 7" id="KW-1133">Transmembrane helix</keyword>
<evidence type="ECO:0000256" key="5">
    <source>
        <dbReference type="ARBA" id="ARBA00023136"/>
    </source>
</evidence>
<feature type="transmembrane region" description="Helical" evidence="7">
    <location>
        <begin position="532"/>
        <end position="555"/>
    </location>
</feature>
<proteinExistence type="inferred from homology"/>
<keyword evidence="5 7" id="KW-0472">Membrane</keyword>
<organism evidence="9 10">
    <name type="scientific">Actinomadura darangshiensis</name>
    <dbReference type="NCBI Taxonomy" id="705336"/>
    <lineage>
        <taxon>Bacteria</taxon>
        <taxon>Bacillati</taxon>
        <taxon>Actinomycetota</taxon>
        <taxon>Actinomycetes</taxon>
        <taxon>Streptosporangiales</taxon>
        <taxon>Thermomonosporaceae</taxon>
        <taxon>Actinomadura</taxon>
    </lineage>
</organism>
<dbReference type="Proteomes" id="UP000295578">
    <property type="component" value="Unassembled WGS sequence"/>
</dbReference>
<feature type="transmembrane region" description="Helical" evidence="7">
    <location>
        <begin position="65"/>
        <end position="88"/>
    </location>
</feature>
<reference evidence="9 10" key="1">
    <citation type="submission" date="2019-03" db="EMBL/GenBank/DDBJ databases">
        <title>Draft genome sequences of novel Actinobacteria.</title>
        <authorList>
            <person name="Sahin N."/>
            <person name="Ay H."/>
            <person name="Saygin H."/>
        </authorList>
    </citation>
    <scope>NUCLEOTIDE SEQUENCE [LARGE SCALE GENOMIC DNA]</scope>
    <source>
        <strain evidence="9 10">DSM 45941</strain>
    </source>
</reference>